<dbReference type="Proteomes" id="UP000525078">
    <property type="component" value="Unassembled WGS sequence"/>
</dbReference>
<evidence type="ECO:0000313" key="3">
    <source>
        <dbReference type="Proteomes" id="UP000525078"/>
    </source>
</evidence>
<keyword evidence="1" id="KW-1133">Transmembrane helix</keyword>
<reference evidence="2 3" key="1">
    <citation type="journal article" date="2020" name="bioRxiv">
        <title>Sequence and annotation of 42 cannabis genomes reveals extensive copy number variation in cannabinoid synthesis and pathogen resistance genes.</title>
        <authorList>
            <person name="Mckernan K.J."/>
            <person name="Helbert Y."/>
            <person name="Kane L.T."/>
            <person name="Ebling H."/>
            <person name="Zhang L."/>
            <person name="Liu B."/>
            <person name="Eaton Z."/>
            <person name="Mclaughlin S."/>
            <person name="Kingan S."/>
            <person name="Baybayan P."/>
            <person name="Concepcion G."/>
            <person name="Jordan M."/>
            <person name="Riva A."/>
            <person name="Barbazuk W."/>
            <person name="Harkins T."/>
        </authorList>
    </citation>
    <scope>NUCLEOTIDE SEQUENCE [LARGE SCALE GENOMIC DNA]</scope>
    <source>
        <strain evidence="3">cv. Jamaican Lion 4</strain>
        <tissue evidence="2">Leaf</tissue>
    </source>
</reference>
<feature type="transmembrane region" description="Helical" evidence="1">
    <location>
        <begin position="179"/>
        <end position="197"/>
    </location>
</feature>
<name>A0A7J6GXS5_CANSA</name>
<keyword evidence="1" id="KW-0472">Membrane</keyword>
<protein>
    <submittedName>
        <fullName evidence="2">Uncharacterized protein</fullName>
    </submittedName>
</protein>
<comment type="caution">
    <text evidence="2">The sequence shown here is derived from an EMBL/GenBank/DDBJ whole genome shotgun (WGS) entry which is preliminary data.</text>
</comment>
<dbReference type="EMBL" id="JAATIP010000038">
    <property type="protein sequence ID" value="KAF4387488.1"/>
    <property type="molecule type" value="Genomic_DNA"/>
</dbReference>
<organism evidence="2 3">
    <name type="scientific">Cannabis sativa</name>
    <name type="common">Hemp</name>
    <name type="synonym">Marijuana</name>
    <dbReference type="NCBI Taxonomy" id="3483"/>
    <lineage>
        <taxon>Eukaryota</taxon>
        <taxon>Viridiplantae</taxon>
        <taxon>Streptophyta</taxon>
        <taxon>Embryophyta</taxon>
        <taxon>Tracheophyta</taxon>
        <taxon>Spermatophyta</taxon>
        <taxon>Magnoliopsida</taxon>
        <taxon>eudicotyledons</taxon>
        <taxon>Gunneridae</taxon>
        <taxon>Pentapetalae</taxon>
        <taxon>rosids</taxon>
        <taxon>fabids</taxon>
        <taxon>Rosales</taxon>
        <taxon>Cannabaceae</taxon>
        <taxon>Cannabis</taxon>
    </lineage>
</organism>
<dbReference type="AlphaFoldDB" id="A0A7J6GXS5"/>
<evidence type="ECO:0000256" key="1">
    <source>
        <dbReference type="SAM" id="Phobius"/>
    </source>
</evidence>
<keyword evidence="1" id="KW-0812">Transmembrane</keyword>
<gene>
    <name evidence="2" type="ORF">F8388_011636</name>
</gene>
<accession>A0A7J6GXS5</accession>
<evidence type="ECO:0000313" key="2">
    <source>
        <dbReference type="EMBL" id="KAF4387488.1"/>
    </source>
</evidence>
<sequence>MQNHLPFRQTVENLLKSLRERSSLTLRHPSGEPFDNLSKSLRERSSLTLGYLSQEPFKHLSTTRRERIIMESTSDASTTIPTPPNKHEHMPKTILTTELPCIPCAITTNTAVTSKVTIKSPLIFGLYTNGGPTPEEMELVSSKNKLKEKYFKNTMSIKITDVPSALDIISRKTKTRDRVKLYLIYLLSAFLIMPSPSSICEAVPKLGKMFLFVIVMDNIFYIVKVTKILDCGFLLRVFHIHCIKPNDYSIAIGCELERGDAVVCQDCLYKKVKRKGDTTANNGN</sequence>
<proteinExistence type="predicted"/>